<evidence type="ECO:0000259" key="2">
    <source>
        <dbReference type="Pfam" id="PF18991"/>
    </source>
</evidence>
<evidence type="ECO:0008006" key="6">
    <source>
        <dbReference type="Google" id="ProtNLM"/>
    </source>
</evidence>
<dbReference type="InterPro" id="IPR043782">
    <property type="entry name" value="DUF5724"/>
</dbReference>
<name>A0A1I5R065_9BACT</name>
<dbReference type="EMBL" id="FOXQ01000001">
    <property type="protein sequence ID" value="SFP51954.1"/>
    <property type="molecule type" value="Genomic_DNA"/>
</dbReference>
<feature type="domain" description="DUF5724" evidence="2">
    <location>
        <begin position="81"/>
        <end position="1281"/>
    </location>
</feature>
<dbReference type="SUPFAM" id="SSF48371">
    <property type="entry name" value="ARM repeat"/>
    <property type="match status" value="1"/>
</dbReference>
<gene>
    <name evidence="4" type="ORF">SAMN05444277_1012</name>
</gene>
<reference evidence="4 5" key="1">
    <citation type="submission" date="2016-10" db="EMBL/GenBank/DDBJ databases">
        <authorList>
            <person name="de Groot N.N."/>
        </authorList>
    </citation>
    <scope>NUCLEOTIDE SEQUENCE [LARGE SCALE GENOMIC DNA]</scope>
    <source>
        <strain evidence="4 5">DSM 28286</strain>
    </source>
</reference>
<organism evidence="4 5">
    <name type="scientific">Parafilimonas terrae</name>
    <dbReference type="NCBI Taxonomy" id="1465490"/>
    <lineage>
        <taxon>Bacteria</taxon>
        <taxon>Pseudomonadati</taxon>
        <taxon>Bacteroidota</taxon>
        <taxon>Chitinophagia</taxon>
        <taxon>Chitinophagales</taxon>
        <taxon>Chitinophagaceae</taxon>
        <taxon>Parafilimonas</taxon>
    </lineage>
</organism>
<dbReference type="InterPro" id="IPR016024">
    <property type="entry name" value="ARM-type_fold"/>
</dbReference>
<feature type="domain" description="DUF4132" evidence="1">
    <location>
        <begin position="1322"/>
        <end position="1496"/>
    </location>
</feature>
<feature type="domain" description="DUF7737" evidence="3">
    <location>
        <begin position="1586"/>
        <end position="1687"/>
    </location>
</feature>
<dbReference type="RefSeq" id="WP_090653371.1">
    <property type="nucleotide sequence ID" value="NZ_FOXQ01000001.1"/>
</dbReference>
<evidence type="ECO:0000313" key="5">
    <source>
        <dbReference type="Proteomes" id="UP000199031"/>
    </source>
</evidence>
<sequence>MQDSKAFLESRKTNNLFTKFKNELQQAMSVGENLINKLKTLIKVGQKSNGLNYHNAELGLLLINELPAYREGHWRYNKHVSYKSKRYKRIEELLGDYEWDNVDNYKLLEYFFGDEKAAYVRYAWKHTRFQMYQTGYLRRSFRSPYDKEMYFTNQLNLVIDLIAQSHNKTPDYSGGEYRENYAFFNLSVTEQMKYANLVSETNDSLFALWSAAIDMNNEAVLQQAEDIIFNKDEAGKATRSLIKALLNSEKKEAWQLVEKLLLAAQRQEGLRQTILEALDETSIGALKYIIKVITDNKLARFSSVVRAVDVWAGLGWESERETTVNKFLDKAHTYLEYPDQIPAAIKSENNTDVYMALWAQGVYDVEKTLPYLKQLLENGNAEKRSLALQFADITGHYKLRMPLFYPSLSDHELQPLAIAANAVYNALKLGENDKYYNHHYPELFNVLHEAYKRVTVKEKTFEHYIFSWLKIKFERKALLLSMLQLVNNQERLEIVLQYFDEMDADAKRTLSRIILPNHSPHNYSTKKTDDKSINLFQRNYAMLILKDRSEHETAFNALKDIRFTKSEAVIFPELFKRKAAGYRANLIALLLKQQDEIISYVIDNILQGDPEQRLAALDILLQLQKGKKLSDKIPTWVSAFSERKSISQKEEILLSQLTGNTVAKDISAKNGFGLFNPLNLAPIISPRIDASSFYEKLNADNKYGFSMPYNNIKKALGQLADLIEKHKDYEYEIEYYNNSREKVLLGNIFRKTKWKAQYENNEDEFKYYPLHDVWEQWYVDSGLQPQDIFILQLSFLHSRRLKQLPDPSDFTPKVFLQRWQHANHFYEVPYALSLIHPFEQMNEFCIGAATRLFASLDDSLLKKKLNENRYPQYTRGWQEDEQLNLFLKSINLWSINDAQVKACWHLFNWRQYSGLRECITLYPPPLILFCHAFATGIISQDEMYRGIMFKDSISILSETKRNQRTNPEAYIKHFPFLKEMYETVSNYILDIELKRGDSDTPLTPLAAGFETIYGINRFTEILAGLGKTSLYRGYFYFFSNKGYNKQELFSALLKRCQPLPGDTQENFNENMRRIKATETRLIEAAVYAPQWQKYISSYLGWKGLDSAIWWMHAHTKTDGYSTNNAETESEIAKYSSIDVQEFKSGAVDKEWFLKTYKEIGKQRWPVVYDAAKYISDGNGHRRARIYADVLLGELSLKEVTEKIKSKRDQDYVRIYGLAPLSKKNPEKDVLLRYEFLQQFKKESRQFGAQKQASEALALRVAMENLARNAGYPDPIRLTWAMETKQVQQILSKETQVQYDDILIELIIDEEGQAEVIAFKEEKQLKAIPAKYRKDSKVEELMEFRKTLREQFKRSRRGLEDAMVRGDVFSVEEVQHLFSHAVISKHLEKLVFVTDDVSKHGFYKSGKLTDANNHEYELLAGDSLRIAHCADLFKTSQWPAYQHYSFDRQLQQPFKQIFRELYLPTQDELQEKTISRRYAGHQVQPKQTAALLRSRGWKADYEEGLQKVYHKEGFVAKIYAMADWFSPAEVEAPTLETIEFHDLKTYKSIDFATINERIFSEVMRDLDLVVSIAHVGGVDPEASHSSIEMRTVLLKETLRLFKINNVEIIGSHAKIKGTLGEYSVHLGSAVVHQIAAGYLSILPVQSQHRGRLFLPFVDDDPKSAEVISKVLLLARDKDIQDPTILRQLQHIV</sequence>
<dbReference type="InterPro" id="IPR025406">
    <property type="entry name" value="DUF4132"/>
</dbReference>
<evidence type="ECO:0000259" key="1">
    <source>
        <dbReference type="Pfam" id="PF13569"/>
    </source>
</evidence>
<evidence type="ECO:0000259" key="3">
    <source>
        <dbReference type="Pfam" id="PF24879"/>
    </source>
</evidence>
<keyword evidence="5" id="KW-1185">Reference proteome</keyword>
<dbReference type="Pfam" id="PF24879">
    <property type="entry name" value="DUF7737"/>
    <property type="match status" value="1"/>
</dbReference>
<evidence type="ECO:0000313" key="4">
    <source>
        <dbReference type="EMBL" id="SFP51954.1"/>
    </source>
</evidence>
<dbReference type="InterPro" id="IPR056639">
    <property type="entry name" value="DUF7737"/>
</dbReference>
<dbReference type="OrthoDB" id="9763697at2"/>
<protein>
    <recommendedName>
        <fullName evidence="6">DUF4132 domain-containing protein</fullName>
    </recommendedName>
</protein>
<dbReference type="Pfam" id="PF18991">
    <property type="entry name" value="DUF5724"/>
    <property type="match status" value="1"/>
</dbReference>
<accession>A0A1I5R065</accession>
<dbReference type="STRING" id="1465490.SAMN05444277_1012"/>
<dbReference type="Proteomes" id="UP000199031">
    <property type="component" value="Unassembled WGS sequence"/>
</dbReference>
<proteinExistence type="predicted"/>
<dbReference type="Pfam" id="PF13569">
    <property type="entry name" value="DUF4132"/>
    <property type="match status" value="1"/>
</dbReference>